<dbReference type="EMBL" id="JAGRRH010000016">
    <property type="protein sequence ID" value="KAG7354468.1"/>
    <property type="molecule type" value="Genomic_DNA"/>
</dbReference>
<dbReference type="Pfam" id="PF03095">
    <property type="entry name" value="PTPA"/>
    <property type="match status" value="1"/>
</dbReference>
<protein>
    <recommendedName>
        <fullName evidence="2">Serine/threonine-protein phosphatase 2A activator</fullName>
        <ecNumber evidence="2">5.2.1.8</ecNumber>
    </recommendedName>
    <alternativeName>
        <fullName evidence="2">Phosphotyrosyl phosphatase activator</fullName>
    </alternativeName>
</protein>
<dbReference type="PANTHER" id="PTHR10012">
    <property type="entry name" value="SERINE/THREONINE-PROTEIN PHOSPHATASE 2A REGULATORY SUBUNIT B"/>
    <property type="match status" value="1"/>
</dbReference>
<dbReference type="GO" id="GO:0008160">
    <property type="term" value="F:protein tyrosine phosphatase activator activity"/>
    <property type="evidence" value="ECO:0007669"/>
    <property type="project" value="TreeGrafter"/>
</dbReference>
<comment type="subcellular location">
    <subcellularLocation>
        <location evidence="2">Cytoplasm</location>
    </subcellularLocation>
</comment>
<organism evidence="3 4">
    <name type="scientific">Nitzschia inconspicua</name>
    <dbReference type="NCBI Taxonomy" id="303405"/>
    <lineage>
        <taxon>Eukaryota</taxon>
        <taxon>Sar</taxon>
        <taxon>Stramenopiles</taxon>
        <taxon>Ochrophyta</taxon>
        <taxon>Bacillariophyta</taxon>
        <taxon>Bacillariophyceae</taxon>
        <taxon>Bacillariophycidae</taxon>
        <taxon>Bacillariales</taxon>
        <taxon>Bacillariaceae</taxon>
        <taxon>Nitzschia</taxon>
    </lineage>
</organism>
<comment type="similarity">
    <text evidence="1 2">Belongs to the PTPA-type PPIase family.</text>
</comment>
<comment type="catalytic activity">
    <reaction evidence="2">
        <text>[protein]-peptidylproline (omega=180) = [protein]-peptidylproline (omega=0)</text>
        <dbReference type="Rhea" id="RHEA:16237"/>
        <dbReference type="Rhea" id="RHEA-COMP:10747"/>
        <dbReference type="Rhea" id="RHEA-COMP:10748"/>
        <dbReference type="ChEBI" id="CHEBI:83833"/>
        <dbReference type="ChEBI" id="CHEBI:83834"/>
        <dbReference type="EC" id="5.2.1.8"/>
    </reaction>
</comment>
<dbReference type="Proteomes" id="UP000693970">
    <property type="component" value="Unassembled WGS sequence"/>
</dbReference>
<comment type="function">
    <text evidence="2">PPIases accelerate the folding of proteins. It catalyzes the cis-trans isomerization of proline imidic peptide bonds in oligopeptides.</text>
</comment>
<reference evidence="3" key="2">
    <citation type="submission" date="2021-04" db="EMBL/GenBank/DDBJ databases">
        <authorList>
            <person name="Podell S."/>
        </authorList>
    </citation>
    <scope>NUCLEOTIDE SEQUENCE</scope>
    <source>
        <strain evidence="3">Hildebrandi</strain>
    </source>
</reference>
<evidence type="ECO:0000313" key="4">
    <source>
        <dbReference type="Proteomes" id="UP000693970"/>
    </source>
</evidence>
<keyword evidence="2" id="KW-0963">Cytoplasm</keyword>
<dbReference type="GO" id="GO:0007052">
    <property type="term" value="P:mitotic spindle organization"/>
    <property type="evidence" value="ECO:0007669"/>
    <property type="project" value="TreeGrafter"/>
</dbReference>
<dbReference type="GO" id="GO:0003755">
    <property type="term" value="F:peptidyl-prolyl cis-trans isomerase activity"/>
    <property type="evidence" value="ECO:0007669"/>
    <property type="project" value="UniProtKB-KW"/>
</dbReference>
<keyword evidence="2" id="KW-0413">Isomerase</keyword>
<dbReference type="OrthoDB" id="16120at2759"/>
<dbReference type="PANTHER" id="PTHR10012:SF0">
    <property type="entry name" value="SERINE_THREONINE-PROTEIN PHOSPHATASE 2A ACTIVATOR"/>
    <property type="match status" value="1"/>
</dbReference>
<dbReference type="GO" id="GO:0000159">
    <property type="term" value="C:protein phosphatase type 2A complex"/>
    <property type="evidence" value="ECO:0007669"/>
    <property type="project" value="TreeGrafter"/>
</dbReference>
<dbReference type="EC" id="5.2.1.8" evidence="2"/>
<dbReference type="GO" id="GO:0005634">
    <property type="term" value="C:nucleus"/>
    <property type="evidence" value="ECO:0007669"/>
    <property type="project" value="TreeGrafter"/>
</dbReference>
<dbReference type="GO" id="GO:0005737">
    <property type="term" value="C:cytoplasm"/>
    <property type="evidence" value="ECO:0007669"/>
    <property type="project" value="UniProtKB-SubCell"/>
</dbReference>
<dbReference type="AlphaFoldDB" id="A0A9K3L410"/>
<sequence>MSGSSTETQSEMNQKPRRCIFNDVDMKHFMTSSTKKELLNFIEAMGKACSSGSNETTGAAFDSSQPLKNLTLPMACLHGALQEMVRWVDDFPPTVEAVRFGNPSFRLWHRRLLERSEAIITVILQARDSDNSVTVEAACQKGKDAAVGLIHPQGDASIQQVSCYLHDSFGHATRLDYGTGHESSFFVFLLVLSKVKCMGDSPSLETLRAITLSIVNQYLTVTRRLQTDYRLEPAGSHGVWGLDDYHCIPFYLGACQLQSKGVHPLELLDPKCQNDDYILKDYGDGYMYLGCIRYIRNLKQGVPFFESSPMLYDISQTLPSWDKVARGLLRLYQGEVLDKRQVVQHFVFSKLFPCTWTPSRLSEAVAPTETFRTVGDITSSVGNSTTIPTTRAPWATSGTSAVITEPTIMTIAPWAIGNDATAADAMAPTSAPWASNKSGEK</sequence>
<evidence type="ECO:0000256" key="2">
    <source>
        <dbReference type="RuleBase" id="RU361210"/>
    </source>
</evidence>
<gene>
    <name evidence="3" type="ORF">IV203_003824</name>
</gene>
<evidence type="ECO:0000256" key="1">
    <source>
        <dbReference type="ARBA" id="ARBA00011019"/>
    </source>
</evidence>
<name>A0A9K3L410_9STRA</name>
<comment type="caution">
    <text evidence="3">The sequence shown here is derived from an EMBL/GenBank/DDBJ whole genome shotgun (WGS) entry which is preliminary data.</text>
</comment>
<proteinExistence type="inferred from homology"/>
<evidence type="ECO:0000313" key="3">
    <source>
        <dbReference type="EMBL" id="KAG7354468.1"/>
    </source>
</evidence>
<keyword evidence="4" id="KW-1185">Reference proteome</keyword>
<accession>A0A9K3L410</accession>
<reference evidence="3" key="1">
    <citation type="journal article" date="2021" name="Sci. Rep.">
        <title>Diploid genomic architecture of Nitzschia inconspicua, an elite biomass production diatom.</title>
        <authorList>
            <person name="Oliver A."/>
            <person name="Podell S."/>
            <person name="Pinowska A."/>
            <person name="Traller J.C."/>
            <person name="Smith S.R."/>
            <person name="McClure R."/>
            <person name="Beliaev A."/>
            <person name="Bohutskyi P."/>
            <person name="Hill E.A."/>
            <person name="Rabines A."/>
            <person name="Zheng H."/>
            <person name="Allen L.Z."/>
            <person name="Kuo A."/>
            <person name="Grigoriev I.V."/>
            <person name="Allen A.E."/>
            <person name="Hazlebeck D."/>
            <person name="Allen E.E."/>
        </authorList>
    </citation>
    <scope>NUCLEOTIDE SEQUENCE</scope>
    <source>
        <strain evidence="3">Hildebrandi</strain>
    </source>
</reference>
<keyword evidence="2" id="KW-0697">Rotamase</keyword>
<dbReference type="InterPro" id="IPR004327">
    <property type="entry name" value="Phstyr_phstse_ac"/>
</dbReference>